<evidence type="ECO:0000259" key="1">
    <source>
        <dbReference type="SMART" id="SM00046"/>
    </source>
</evidence>
<keyword evidence="3" id="KW-1185">Reference proteome</keyword>
<comment type="caution">
    <text evidence="2">The sequence shown here is derived from an EMBL/GenBank/DDBJ whole genome shotgun (WGS) entry which is preliminary data.</text>
</comment>
<dbReference type="Gene3D" id="3.40.50.10330">
    <property type="entry name" value="Probable inorganic polyphosphate/atp-NAD kinase, domain 1"/>
    <property type="match status" value="1"/>
</dbReference>
<dbReference type="InterPro" id="IPR001206">
    <property type="entry name" value="Diacylglycerol_kinase_cat_dom"/>
</dbReference>
<proteinExistence type="predicted"/>
<protein>
    <recommendedName>
        <fullName evidence="1">DAGKc domain-containing protein</fullName>
    </recommendedName>
</protein>
<evidence type="ECO:0000313" key="3">
    <source>
        <dbReference type="Proteomes" id="UP001500326"/>
    </source>
</evidence>
<organism evidence="2 3">
    <name type="scientific">Microbacterium pumilum</name>
    <dbReference type="NCBI Taxonomy" id="344165"/>
    <lineage>
        <taxon>Bacteria</taxon>
        <taxon>Bacillati</taxon>
        <taxon>Actinomycetota</taxon>
        <taxon>Actinomycetes</taxon>
        <taxon>Micrococcales</taxon>
        <taxon>Microbacteriaceae</taxon>
        <taxon>Microbacterium</taxon>
    </lineage>
</organism>
<dbReference type="Gene3D" id="2.60.200.40">
    <property type="match status" value="1"/>
</dbReference>
<feature type="domain" description="DAGKc" evidence="1">
    <location>
        <begin position="28"/>
        <end position="162"/>
    </location>
</feature>
<dbReference type="InterPro" id="IPR017438">
    <property type="entry name" value="ATP-NAD_kinase_N"/>
</dbReference>
<dbReference type="SUPFAM" id="SSF111331">
    <property type="entry name" value="NAD kinase/diacylglycerol kinase-like"/>
    <property type="match status" value="1"/>
</dbReference>
<dbReference type="Pfam" id="PF00781">
    <property type="entry name" value="DAGK_cat"/>
    <property type="match status" value="1"/>
</dbReference>
<dbReference type="Proteomes" id="UP001500326">
    <property type="component" value="Unassembled WGS sequence"/>
</dbReference>
<reference evidence="3" key="1">
    <citation type="journal article" date="2019" name="Int. J. Syst. Evol. Microbiol.">
        <title>The Global Catalogue of Microorganisms (GCM) 10K type strain sequencing project: providing services to taxonomists for standard genome sequencing and annotation.</title>
        <authorList>
            <consortium name="The Broad Institute Genomics Platform"/>
            <consortium name="The Broad Institute Genome Sequencing Center for Infectious Disease"/>
            <person name="Wu L."/>
            <person name="Ma J."/>
        </authorList>
    </citation>
    <scope>NUCLEOTIDE SEQUENCE [LARGE SCALE GENOMIC DNA]</scope>
    <source>
        <strain evidence="3">JCM 14902</strain>
    </source>
</reference>
<dbReference type="EMBL" id="BAAAOH010000001">
    <property type="protein sequence ID" value="GAA1982021.1"/>
    <property type="molecule type" value="Genomic_DNA"/>
</dbReference>
<accession>A0ABP5DKN3</accession>
<gene>
    <name evidence="2" type="ORF">GCM10009777_14660</name>
</gene>
<name>A0ABP5DKN3_9MICO</name>
<dbReference type="InterPro" id="IPR016064">
    <property type="entry name" value="NAD/diacylglycerol_kinase_sf"/>
</dbReference>
<sequence length="333" mass="34947">MARRDGAGTLSDMHQSPPLLPKVSDGEGVLIVLNARSGTSVLRMDPRPVFAARLPRAVVHELAEGDDLADAVARHMVGASAPMVLGVYGGDGTVSRMAGVARHHVRPMLVLPGGTFNHFAGSLGLDGVDAAIDALETGSGREVTVVEASADGDDPLTVLTAVSVGTYPAFVEKREGREHLGKWLGGLVATFGELREARPIGIASGGRRTSAWSVFVGAGRNEPDLVAMVHRQTVDDGVLDVRVHHARGSKVQAMASLAFGRRTTAILRSLGLMPKGSDLERLVVPAFEFTVGPGPGRPSVFVHDGEIEQRDPAGFTLRCVAVPSALRVYAPAV</sequence>
<dbReference type="SMART" id="SM00046">
    <property type="entry name" value="DAGKc"/>
    <property type="match status" value="1"/>
</dbReference>
<evidence type="ECO:0000313" key="2">
    <source>
        <dbReference type="EMBL" id="GAA1982021.1"/>
    </source>
</evidence>